<protein>
    <recommendedName>
        <fullName evidence="1">T6SS Phospholipase effector Tle1-like catalytic domain-containing protein</fullName>
    </recommendedName>
</protein>
<evidence type="ECO:0000313" key="3">
    <source>
        <dbReference type="Proteomes" id="UP000242814"/>
    </source>
</evidence>
<dbReference type="VEuPathDB" id="FungiDB:PADG_07430"/>
<organism evidence="2 3">
    <name type="scientific">Paracoccidioides brasiliensis</name>
    <dbReference type="NCBI Taxonomy" id="121759"/>
    <lineage>
        <taxon>Eukaryota</taxon>
        <taxon>Fungi</taxon>
        <taxon>Dikarya</taxon>
        <taxon>Ascomycota</taxon>
        <taxon>Pezizomycotina</taxon>
        <taxon>Eurotiomycetes</taxon>
        <taxon>Eurotiomycetidae</taxon>
        <taxon>Onygenales</taxon>
        <taxon>Ajellomycetaceae</taxon>
        <taxon>Paracoccidioides</taxon>
    </lineage>
</organism>
<evidence type="ECO:0000313" key="2">
    <source>
        <dbReference type="EMBL" id="ODH38133.1"/>
    </source>
</evidence>
<proteinExistence type="predicted"/>
<accession>A0A1D2JID3</accession>
<dbReference type="VEuPathDB" id="FungiDB:PABG_03966"/>
<dbReference type="OrthoDB" id="3162439at2759"/>
<dbReference type="PANTHER" id="PTHR33840">
    <property type="match status" value="1"/>
</dbReference>
<reference evidence="2 3" key="1">
    <citation type="submission" date="2016-06" db="EMBL/GenBank/DDBJ databases">
        <authorList>
            <person name="Kjaerup R.B."/>
            <person name="Dalgaard T.S."/>
            <person name="Juul-Madsen H.R."/>
        </authorList>
    </citation>
    <scope>NUCLEOTIDE SEQUENCE [LARGE SCALE GENOMIC DNA]</scope>
    <source>
        <strain evidence="2 3">Pb300</strain>
    </source>
</reference>
<evidence type="ECO:0000259" key="1">
    <source>
        <dbReference type="Pfam" id="PF09994"/>
    </source>
</evidence>
<dbReference type="Proteomes" id="UP000242814">
    <property type="component" value="Unassembled WGS sequence"/>
</dbReference>
<gene>
    <name evidence="2" type="ORF">ACO22_02547</name>
</gene>
<dbReference type="AlphaFoldDB" id="A0A1D2JID3"/>
<dbReference type="PANTHER" id="PTHR33840:SF2">
    <property type="entry name" value="TLE1 PHOSPHOLIPASE DOMAIN-CONTAINING PROTEIN"/>
    <property type="match status" value="1"/>
</dbReference>
<dbReference type="Pfam" id="PF09994">
    <property type="entry name" value="T6SS_Tle1-like_cat"/>
    <property type="match status" value="1"/>
</dbReference>
<sequence length="501" mass="57919">MIPFSTNREQRSDSPRRLVLCFDGTGNSFQANESDTNVVKIYDMLNRFDKNQFHYYQPGIGTFDAGSNGSGTTFIDRVRASIGSMMDQAIGTTFEYHVSAGYKFLMRFYSPGDAIYIFGFSRGAYTARFLAEMINVIGLLSQGNEDMIRFAFQSFSELQRNRGKLNKSAKELEHEQYLGQFKRTFCRRHVKVYFLGLFDCVNSVGQFDVPFRRQSYRYIATPPAVHIRHAVSIHERRLKFKPALFLFEKDHKDSDIQEVWFAGNHCDVGGGFHYEGPGKHLLSDIPLAWMIDQVNALEDQPAGKLAFDQETIKQRGHMRAGHMPVLLPTHGSPSHTPRESVLKERRPHDFLAFDRGVTRFATLMWWILEILPLFTRLELEHGEWIPRYWPPNLGATRDIPKDAKIHSSVVQMYKSGVLTEMPRLGGDLPPFLEDPILLIKMLPLLLMKTAPLLLLQMLMPWNWTLRWMMRKNIPPKAQEVMKKKITKVVESHGARSWYWTY</sequence>
<feature type="domain" description="T6SS Phospholipase effector Tle1-like catalytic" evidence="1">
    <location>
        <begin position="16"/>
        <end position="293"/>
    </location>
</feature>
<dbReference type="EMBL" id="LZYO01000081">
    <property type="protein sequence ID" value="ODH38133.1"/>
    <property type="molecule type" value="Genomic_DNA"/>
</dbReference>
<dbReference type="InterPro" id="IPR018712">
    <property type="entry name" value="Tle1-like_cat"/>
</dbReference>
<comment type="caution">
    <text evidence="2">The sequence shown here is derived from an EMBL/GenBank/DDBJ whole genome shotgun (WGS) entry which is preliminary data.</text>
</comment>
<dbReference type="OMA" id="FAGNHCD"/>
<name>A0A1D2JID3_PARBR</name>